<keyword evidence="1" id="KW-0812">Transmembrane</keyword>
<keyword evidence="1" id="KW-1133">Transmembrane helix</keyword>
<gene>
    <name evidence="2" type="ORF">D1867_03155</name>
</gene>
<keyword evidence="3" id="KW-1185">Reference proteome</keyword>
<reference evidence="2 3" key="1">
    <citation type="submission" date="2019-10" db="EMBL/GenBank/DDBJ databases">
        <title>Genome Sequences from Six Type Strain Members of the Archaeal Family Sulfolobaceae: Acidianus ambivalens, Acidianus infernus, Metallosphaera prunae, Stygiolobus azoricus, Sulfolobus metallicus, and Sulfurisphaera ohwakuensis.</title>
        <authorList>
            <person name="Counts J.A."/>
            <person name="Kelly R.M."/>
        </authorList>
    </citation>
    <scope>NUCLEOTIDE SEQUENCE [LARGE SCALE GENOMIC DNA]</scope>
    <source>
        <strain evidence="2 3">DSM 3191</strain>
    </source>
</reference>
<protein>
    <submittedName>
        <fullName evidence="2">Uncharacterized protein</fullName>
    </submittedName>
</protein>
<dbReference type="Proteomes" id="UP000440125">
    <property type="component" value="Unassembled WGS sequence"/>
</dbReference>
<organism evidence="2 3">
    <name type="scientific">Acidianus infernus</name>
    <dbReference type="NCBI Taxonomy" id="12915"/>
    <lineage>
        <taxon>Archaea</taxon>
        <taxon>Thermoproteota</taxon>
        <taxon>Thermoprotei</taxon>
        <taxon>Sulfolobales</taxon>
        <taxon>Sulfolobaceae</taxon>
        <taxon>Acidianus</taxon>
    </lineage>
</organism>
<dbReference type="AlphaFoldDB" id="A0A6A9QGC3"/>
<name>A0A6A9QGC3_ACIIN</name>
<evidence type="ECO:0000313" key="2">
    <source>
        <dbReference type="EMBL" id="MUM64266.1"/>
    </source>
</evidence>
<feature type="transmembrane region" description="Helical" evidence="1">
    <location>
        <begin position="53"/>
        <end position="75"/>
    </location>
</feature>
<dbReference type="OrthoDB" id="44169at2157"/>
<keyword evidence="1" id="KW-0472">Membrane</keyword>
<accession>A0A6A9QGC3</accession>
<dbReference type="RefSeq" id="WP_155862775.1">
    <property type="nucleotide sequence ID" value="NZ_WFIY01000004.1"/>
</dbReference>
<evidence type="ECO:0000313" key="3">
    <source>
        <dbReference type="Proteomes" id="UP000440125"/>
    </source>
</evidence>
<proteinExistence type="predicted"/>
<comment type="caution">
    <text evidence="2">The sequence shown here is derived from an EMBL/GenBank/DDBJ whole genome shotgun (WGS) entry which is preliminary data.</text>
</comment>
<evidence type="ECO:0000256" key="1">
    <source>
        <dbReference type="SAM" id="Phobius"/>
    </source>
</evidence>
<sequence length="79" mass="9157">MKLILNLNKYTATVILFLLSVLSRLMGISWIYQLMYFIFTVPDYSVQGFLLNISMIIILSFLIILMGITKVIIILKNRV</sequence>
<feature type="transmembrane region" description="Helical" evidence="1">
    <location>
        <begin position="12"/>
        <end position="33"/>
    </location>
</feature>
<dbReference type="EMBL" id="WFIY01000004">
    <property type="protein sequence ID" value="MUM64266.1"/>
    <property type="molecule type" value="Genomic_DNA"/>
</dbReference>